<dbReference type="PANTHER" id="PTHR48277">
    <property type="entry name" value="MITOCHONDRIAL RIBOSOMAL PROTEIN S5"/>
    <property type="match status" value="1"/>
</dbReference>
<evidence type="ECO:0000259" key="11">
    <source>
        <dbReference type="PROSITE" id="PS50881"/>
    </source>
</evidence>
<dbReference type="InterPro" id="IPR000851">
    <property type="entry name" value="Ribosomal_uS5"/>
</dbReference>
<dbReference type="GO" id="GO:0003735">
    <property type="term" value="F:structural constituent of ribosome"/>
    <property type="evidence" value="ECO:0007669"/>
    <property type="project" value="UniProtKB-UniRule"/>
</dbReference>
<dbReference type="Pfam" id="PF21251">
    <property type="entry name" value="Ribosomal_uS5m_N"/>
    <property type="match status" value="1"/>
</dbReference>
<dbReference type="SUPFAM" id="SSF54768">
    <property type="entry name" value="dsRNA-binding domain-like"/>
    <property type="match status" value="1"/>
</dbReference>
<dbReference type="InterPro" id="IPR014721">
    <property type="entry name" value="Ribsml_uS5_D2-typ_fold_subgr"/>
</dbReference>
<organism evidence="12 13">
    <name type="scientific">Pseudolycoriella hygida</name>
    <dbReference type="NCBI Taxonomy" id="35572"/>
    <lineage>
        <taxon>Eukaryota</taxon>
        <taxon>Metazoa</taxon>
        <taxon>Ecdysozoa</taxon>
        <taxon>Arthropoda</taxon>
        <taxon>Hexapoda</taxon>
        <taxon>Insecta</taxon>
        <taxon>Pterygota</taxon>
        <taxon>Neoptera</taxon>
        <taxon>Endopterygota</taxon>
        <taxon>Diptera</taxon>
        <taxon>Nematocera</taxon>
        <taxon>Sciaroidea</taxon>
        <taxon>Sciaridae</taxon>
        <taxon>Pseudolycoriella</taxon>
    </lineage>
</organism>
<dbReference type="GO" id="GO:0005743">
    <property type="term" value="C:mitochondrial inner membrane"/>
    <property type="evidence" value="ECO:0007669"/>
    <property type="project" value="UniProtKB-ARBA"/>
</dbReference>
<evidence type="ECO:0000256" key="4">
    <source>
        <dbReference type="ARBA" id="ARBA00023128"/>
    </source>
</evidence>
<dbReference type="InterPro" id="IPR005324">
    <property type="entry name" value="Ribosomal_uS5_C"/>
</dbReference>
<dbReference type="PROSITE" id="PS50881">
    <property type="entry name" value="S5_DSRBD"/>
    <property type="match status" value="1"/>
</dbReference>
<comment type="subcellular location">
    <subcellularLocation>
        <location evidence="1">Mitochondrion</location>
    </subcellularLocation>
</comment>
<name>A0A9Q0RZK2_9DIPT</name>
<evidence type="ECO:0000256" key="9">
    <source>
        <dbReference type="PROSITE-ProRule" id="PRU00268"/>
    </source>
</evidence>
<dbReference type="SUPFAM" id="SSF54211">
    <property type="entry name" value="Ribosomal protein S5 domain 2-like"/>
    <property type="match status" value="1"/>
</dbReference>
<accession>A0A9Q0RZK2</accession>
<evidence type="ECO:0000256" key="3">
    <source>
        <dbReference type="ARBA" id="ARBA00022980"/>
    </source>
</evidence>
<dbReference type="FunFam" id="3.30.160.20:FF:000022">
    <property type="entry name" value="28S ribosomal protein S5, mitochondrial"/>
    <property type="match status" value="1"/>
</dbReference>
<comment type="caution">
    <text evidence="12">The sequence shown here is derived from an EMBL/GenBank/DDBJ whole genome shotgun (WGS) entry which is preliminary data.</text>
</comment>
<feature type="domain" description="S5 DRBM" evidence="11">
    <location>
        <begin position="197"/>
        <end position="243"/>
    </location>
</feature>
<dbReference type="GO" id="GO:0005763">
    <property type="term" value="C:mitochondrial small ribosomal subunit"/>
    <property type="evidence" value="ECO:0007669"/>
    <property type="project" value="UniProtKB-ARBA"/>
</dbReference>
<evidence type="ECO:0000256" key="5">
    <source>
        <dbReference type="ARBA" id="ARBA00023274"/>
    </source>
</evidence>
<dbReference type="InterPro" id="IPR013810">
    <property type="entry name" value="Ribosomal_uS5_N"/>
</dbReference>
<comment type="subunit">
    <text evidence="8">Component of the mitochondrial ribosome small subunit (28S) which comprises a 12S rRNA and about 30 distinct proteins.</text>
</comment>
<reference evidence="12" key="1">
    <citation type="submission" date="2022-07" db="EMBL/GenBank/DDBJ databases">
        <authorList>
            <person name="Trinca V."/>
            <person name="Uliana J.V.C."/>
            <person name="Torres T.T."/>
            <person name="Ward R.J."/>
            <person name="Monesi N."/>
        </authorList>
    </citation>
    <scope>NUCLEOTIDE SEQUENCE</scope>
    <source>
        <strain evidence="12">HSMRA1968</strain>
        <tissue evidence="12">Whole embryos</tissue>
    </source>
</reference>
<sequence>MASRILFSSSKILNSFSRLSITHQIPSNFRRCDLLNPFSLNNVPSINSVRHTSFFNKLSADQLWKGCTSVSNAGKKRGRARGIGRKKDLNKGQIIGVGKTNIVWPGLNAPIVKGRELVRQQKLPDNPDWEANLRKIRDTMSEFRSLKMNPLERGWTGAKVGGRSIGPPDPIGQNTFEGFDCRVLEMKLVVVMKGTLGRKRRQSAFVVTGNGNGLAGFAVAKSVEGKAALRKAKNRSAQKLVNIELCDGHTVMHDFYCRFGATKITVIKKPRGFGLVCHRAIKTMCEVIGIKDLYAKIEGSTNVQHITKAFFIGLLQQRTPAEIAEQKGLHLVEFRSENGRFPKVIASPTACRESEDIPGNEVMDFKQYMMNDRVIYKRKKYPPFYTKHRSWEIYCRRQEKIRNHDKVKLDMHLHYGEIRSFLTDKYPECRPPSGKAKVVESEAE</sequence>
<dbReference type="PANTHER" id="PTHR48277:SF1">
    <property type="entry name" value="MITOCHONDRIAL RIBOSOMAL PROTEIN S5"/>
    <property type="match status" value="1"/>
</dbReference>
<evidence type="ECO:0000256" key="10">
    <source>
        <dbReference type="RuleBase" id="RU003823"/>
    </source>
</evidence>
<protein>
    <recommendedName>
        <fullName evidence="6">Small ribosomal subunit protein uS5m</fullName>
    </recommendedName>
    <alternativeName>
        <fullName evidence="7">28S ribosomal protein S5, mitochondrial</fullName>
    </alternativeName>
</protein>
<dbReference type="FunFam" id="3.30.230.10:FF:000002">
    <property type="entry name" value="30S ribosomal protein S5"/>
    <property type="match status" value="1"/>
</dbReference>
<dbReference type="GO" id="GO:0006412">
    <property type="term" value="P:translation"/>
    <property type="evidence" value="ECO:0007669"/>
    <property type="project" value="InterPro"/>
</dbReference>
<keyword evidence="3 9" id="KW-0689">Ribosomal protein</keyword>
<keyword evidence="13" id="KW-1185">Reference proteome</keyword>
<dbReference type="Pfam" id="PF00333">
    <property type="entry name" value="Ribosomal_S5"/>
    <property type="match status" value="1"/>
</dbReference>
<dbReference type="InterPro" id="IPR048584">
    <property type="entry name" value="Ribosomal_uS5m_N"/>
</dbReference>
<evidence type="ECO:0000313" key="13">
    <source>
        <dbReference type="Proteomes" id="UP001151699"/>
    </source>
</evidence>
<dbReference type="Proteomes" id="UP001151699">
    <property type="component" value="Chromosome X"/>
</dbReference>
<evidence type="ECO:0000313" key="12">
    <source>
        <dbReference type="EMBL" id="KAJ6639945.1"/>
    </source>
</evidence>
<keyword evidence="4" id="KW-0496">Mitochondrion</keyword>
<proteinExistence type="inferred from homology"/>
<keyword evidence="5 9" id="KW-0687">Ribonucleoprotein</keyword>
<gene>
    <name evidence="12" type="primary">MRPS5</name>
    <name evidence="12" type="ORF">Bhyg_12693</name>
</gene>
<dbReference type="GO" id="GO:0003723">
    <property type="term" value="F:RNA binding"/>
    <property type="evidence" value="ECO:0007669"/>
    <property type="project" value="InterPro"/>
</dbReference>
<dbReference type="InterPro" id="IPR020568">
    <property type="entry name" value="Ribosomal_Su5_D2-typ_SF"/>
</dbReference>
<evidence type="ECO:0000256" key="8">
    <source>
        <dbReference type="ARBA" id="ARBA00062683"/>
    </source>
</evidence>
<comment type="similarity">
    <text evidence="2 10">Belongs to the universal ribosomal protein uS5 family.</text>
</comment>
<dbReference type="Gene3D" id="3.30.160.20">
    <property type="match status" value="1"/>
</dbReference>
<dbReference type="AlphaFoldDB" id="A0A9Q0RZK2"/>
<dbReference type="Pfam" id="PF03719">
    <property type="entry name" value="Ribosomal_S5_C"/>
    <property type="match status" value="1"/>
</dbReference>
<evidence type="ECO:0000256" key="1">
    <source>
        <dbReference type="ARBA" id="ARBA00004173"/>
    </source>
</evidence>
<evidence type="ECO:0000256" key="6">
    <source>
        <dbReference type="ARBA" id="ARBA00039335"/>
    </source>
</evidence>
<dbReference type="OrthoDB" id="309483at2759"/>
<evidence type="ECO:0000256" key="2">
    <source>
        <dbReference type="ARBA" id="ARBA00008945"/>
    </source>
</evidence>
<evidence type="ECO:0000256" key="7">
    <source>
        <dbReference type="ARBA" id="ARBA00041606"/>
    </source>
</evidence>
<dbReference type="Gene3D" id="3.30.230.10">
    <property type="match status" value="1"/>
</dbReference>
<dbReference type="EMBL" id="WJQU01000003">
    <property type="protein sequence ID" value="KAJ6639945.1"/>
    <property type="molecule type" value="Genomic_DNA"/>
</dbReference>